<feature type="region of interest" description="Disordered" evidence="1">
    <location>
        <begin position="18"/>
        <end position="66"/>
    </location>
</feature>
<dbReference type="EMBL" id="AK377068">
    <property type="protein sequence ID" value="BAK08262.1"/>
    <property type="molecule type" value="mRNA"/>
</dbReference>
<feature type="region of interest" description="Disordered" evidence="1">
    <location>
        <begin position="181"/>
        <end position="243"/>
    </location>
</feature>
<protein>
    <submittedName>
        <fullName evidence="2">Predicted protein</fullName>
    </submittedName>
</protein>
<feature type="non-terminal residue" evidence="2">
    <location>
        <position position="1"/>
    </location>
</feature>
<organism evidence="2">
    <name type="scientific">Hordeum vulgare subsp. vulgare</name>
    <name type="common">Domesticated barley</name>
    <dbReference type="NCBI Taxonomy" id="112509"/>
    <lineage>
        <taxon>Eukaryota</taxon>
        <taxon>Viridiplantae</taxon>
        <taxon>Streptophyta</taxon>
        <taxon>Embryophyta</taxon>
        <taxon>Tracheophyta</taxon>
        <taxon>Spermatophyta</taxon>
        <taxon>Magnoliopsida</taxon>
        <taxon>Liliopsida</taxon>
        <taxon>Poales</taxon>
        <taxon>Poaceae</taxon>
        <taxon>BOP clade</taxon>
        <taxon>Pooideae</taxon>
        <taxon>Triticodae</taxon>
        <taxon>Triticeae</taxon>
        <taxon>Hordeinae</taxon>
        <taxon>Hordeum</taxon>
    </lineage>
</organism>
<evidence type="ECO:0000256" key="1">
    <source>
        <dbReference type="SAM" id="MobiDB-lite"/>
    </source>
</evidence>
<accession>F2ELP0</accession>
<sequence length="273" mass="27402">ARAQPLYRIFLSGGCRALTPSEQGETSLGREIGVRGGDGSGRRRRGGGEGGGGGRGGGVRSDGGRAGAALPAAAAARVPAAGGGGGGGGGPVRVAALGAAGAARPAAARARLLLRCAAAREGAAHPGGRRRRVDAQRQQGGPAVRDGAGRGGALDHDALLLLRPRRGRGGAAEHRVGHVRVRDHGPALLPPRRRRRGGPVLGALPRPPQHQGERQAALPPAVGGQAAAPRLGRRPARGGETENVSPKNFVLRFLCSSSGSGMYVLRLLAPCAV</sequence>
<feature type="region of interest" description="Disordered" evidence="1">
    <location>
        <begin position="121"/>
        <end position="152"/>
    </location>
</feature>
<name>F2ELP0_HORVV</name>
<reference evidence="2" key="1">
    <citation type="journal article" date="2011" name="Plant Physiol.">
        <title>Comprehensive sequence analysis of 24,783 barley full-length cDNAs derived from 12 clone libraries.</title>
        <authorList>
            <person name="Matsumoto T."/>
            <person name="Tanaka T."/>
            <person name="Sakai H."/>
            <person name="Amano N."/>
            <person name="Kanamori H."/>
            <person name="Kurita K."/>
            <person name="Kikuta A."/>
            <person name="Kamiya K."/>
            <person name="Yamamoto M."/>
            <person name="Ikawa H."/>
            <person name="Fujii N."/>
            <person name="Hori K."/>
            <person name="Itoh T."/>
            <person name="Sato K."/>
        </authorList>
    </citation>
    <scope>NUCLEOTIDE SEQUENCE</scope>
    <source>
        <tissue evidence="2">Flower</tissue>
    </source>
</reference>
<proteinExistence type="evidence at transcript level"/>
<evidence type="ECO:0000313" key="2">
    <source>
        <dbReference type="EMBL" id="BAK08262.1"/>
    </source>
</evidence>
<dbReference type="AlphaFoldDB" id="F2ELP0"/>
<feature type="compositionally biased region" description="Gly residues" evidence="1">
    <location>
        <begin position="48"/>
        <end position="66"/>
    </location>
</feature>